<keyword evidence="1" id="KW-0812">Transmembrane</keyword>
<evidence type="ECO:0000259" key="6">
    <source>
        <dbReference type="PROSITE" id="PS51469"/>
    </source>
</evidence>
<proteinExistence type="predicted"/>
<keyword evidence="2" id="KW-1133">Transmembrane helix</keyword>
<dbReference type="GO" id="GO:0034993">
    <property type="term" value="C:meiotic nuclear membrane microtubule tethering complex"/>
    <property type="evidence" value="ECO:0007669"/>
    <property type="project" value="TreeGrafter"/>
</dbReference>
<dbReference type="PROSITE" id="PS51469">
    <property type="entry name" value="SUN"/>
    <property type="match status" value="1"/>
</dbReference>
<dbReference type="InterPro" id="IPR045119">
    <property type="entry name" value="SUN1-5"/>
</dbReference>
<protein>
    <submittedName>
        <fullName evidence="7">SUN1 protein</fullName>
    </submittedName>
</protein>
<evidence type="ECO:0000256" key="1">
    <source>
        <dbReference type="ARBA" id="ARBA00022692"/>
    </source>
</evidence>
<dbReference type="Proteomes" id="UP000623542">
    <property type="component" value="Unassembled WGS sequence"/>
</dbReference>
<dbReference type="Gene3D" id="2.60.120.260">
    <property type="entry name" value="Galactose-binding domain-like"/>
    <property type="match status" value="1"/>
</dbReference>
<evidence type="ECO:0000256" key="3">
    <source>
        <dbReference type="ARBA" id="ARBA00023054"/>
    </source>
</evidence>
<evidence type="ECO:0000313" key="7">
    <source>
        <dbReference type="EMBL" id="NXD24258.1"/>
    </source>
</evidence>
<dbReference type="PANTHER" id="PTHR12911:SF23">
    <property type="entry name" value="SUN DOMAIN-CONTAINING PROTEIN 1"/>
    <property type="match status" value="1"/>
</dbReference>
<reference evidence="7" key="1">
    <citation type="submission" date="2019-09" db="EMBL/GenBank/DDBJ databases">
        <title>Bird 10,000 Genomes (B10K) Project - Family phase.</title>
        <authorList>
            <person name="Zhang G."/>
        </authorList>
    </citation>
    <scope>NUCLEOTIDE SEQUENCE</scope>
    <source>
        <strain evidence="7">B10K-IZCAS-20218</strain>
        <tissue evidence="7">Blood</tissue>
    </source>
</reference>
<evidence type="ECO:0000313" key="8">
    <source>
        <dbReference type="Proteomes" id="UP000623542"/>
    </source>
</evidence>
<name>A0A851U875_9PASS</name>
<comment type="caution">
    <text evidence="7">The sequence shown here is derived from an EMBL/GenBank/DDBJ whole genome shotgun (WGS) entry which is preliminary data.</text>
</comment>
<keyword evidence="8" id="KW-1185">Reference proteome</keyword>
<evidence type="ECO:0000256" key="4">
    <source>
        <dbReference type="ARBA" id="ARBA00023136"/>
    </source>
</evidence>
<organism evidence="7 8">
    <name type="scientific">Elachura formosa</name>
    <name type="common">spotted wren-babbler</name>
    <dbReference type="NCBI Taxonomy" id="1463973"/>
    <lineage>
        <taxon>Eukaryota</taxon>
        <taxon>Metazoa</taxon>
        <taxon>Chordata</taxon>
        <taxon>Craniata</taxon>
        <taxon>Vertebrata</taxon>
        <taxon>Euteleostomi</taxon>
        <taxon>Archelosauria</taxon>
        <taxon>Archosauria</taxon>
        <taxon>Dinosauria</taxon>
        <taxon>Saurischia</taxon>
        <taxon>Theropoda</taxon>
        <taxon>Coelurosauria</taxon>
        <taxon>Aves</taxon>
        <taxon>Neognathae</taxon>
        <taxon>Neoaves</taxon>
        <taxon>Telluraves</taxon>
        <taxon>Australaves</taxon>
        <taxon>Passeriformes</taxon>
        <taxon>Elachuridae</taxon>
        <taxon>Elachura</taxon>
    </lineage>
</organism>
<dbReference type="AlphaFoldDB" id="A0A851U875"/>
<dbReference type="FunFam" id="2.60.120.260:FF:000009">
    <property type="entry name" value="SUN domain-containing protein 1 isoform X1"/>
    <property type="match status" value="1"/>
</dbReference>
<feature type="non-terminal residue" evidence="7">
    <location>
        <position position="1"/>
    </location>
</feature>
<dbReference type="Pfam" id="PF07738">
    <property type="entry name" value="Sad1_UNC"/>
    <property type="match status" value="1"/>
</dbReference>
<dbReference type="EMBL" id="WBNG01000220">
    <property type="protein sequence ID" value="NXD24258.1"/>
    <property type="molecule type" value="Genomic_DNA"/>
</dbReference>
<dbReference type="PANTHER" id="PTHR12911">
    <property type="entry name" value="SAD1/UNC-84-LIKE PROTEIN-RELATED"/>
    <property type="match status" value="1"/>
</dbReference>
<feature type="non-terminal residue" evidence="7">
    <location>
        <position position="138"/>
    </location>
</feature>
<dbReference type="OrthoDB" id="342281at2759"/>
<dbReference type="GO" id="GO:0043495">
    <property type="term" value="F:protein-membrane adaptor activity"/>
    <property type="evidence" value="ECO:0007669"/>
    <property type="project" value="TreeGrafter"/>
</dbReference>
<dbReference type="GO" id="GO:0005637">
    <property type="term" value="C:nuclear inner membrane"/>
    <property type="evidence" value="ECO:0007669"/>
    <property type="project" value="UniProtKB-SubCell"/>
</dbReference>
<accession>A0A851U875</accession>
<comment type="subcellular location">
    <subcellularLocation>
        <location evidence="5">Nucleus inner membrane</location>
        <topology evidence="5">Single-pass type II membrane protein</topology>
    </subcellularLocation>
</comment>
<sequence length="138" mass="15879">LHLPSVQPDMYPGNCWAFKGSQGYLVVRLSMKIYPTAFTLEHIPKTLSPTGNITSAPRNFSVYVSVSEFKLMFGLDDEYQEEGKLLGEYVYDQDGEPLQMFPEKNEDAFQIVELRIFSNWGHAEYTCLYRFRVHGKPA</sequence>
<gene>
    <name evidence="7" type="primary">Sun1_0</name>
    <name evidence="7" type="ORF">ELAFOR_R02394</name>
</gene>
<dbReference type="InterPro" id="IPR012919">
    <property type="entry name" value="SUN_dom"/>
</dbReference>
<feature type="domain" description="SUN" evidence="6">
    <location>
        <begin position="1"/>
        <end position="138"/>
    </location>
</feature>
<keyword evidence="4" id="KW-0472">Membrane</keyword>
<keyword evidence="3" id="KW-0175">Coiled coil</keyword>
<evidence type="ECO:0000256" key="2">
    <source>
        <dbReference type="ARBA" id="ARBA00022989"/>
    </source>
</evidence>
<evidence type="ECO:0000256" key="5">
    <source>
        <dbReference type="ARBA" id="ARBA00037816"/>
    </source>
</evidence>